<dbReference type="EMBL" id="CAJNNV010000611">
    <property type="protein sequence ID" value="CAE8583121.1"/>
    <property type="molecule type" value="Genomic_DNA"/>
</dbReference>
<proteinExistence type="predicted"/>
<sequence length="100" mass="11431">MSALRTLNTWGIYFFARFLNPCRVPNFSVRRTRTTLGGADWPCLASFNQQALHRVLPCCPVVEMWCLSVIRGLEVLHNLLCFLAIMLLTVIVAFLLLFND</sequence>
<evidence type="ECO:0000313" key="2">
    <source>
        <dbReference type="EMBL" id="CAE8583121.1"/>
    </source>
</evidence>
<gene>
    <name evidence="2" type="ORF">PGLA1383_LOCUS2105</name>
</gene>
<reference evidence="2" key="1">
    <citation type="submission" date="2021-02" db="EMBL/GenBank/DDBJ databases">
        <authorList>
            <person name="Dougan E. K."/>
            <person name="Rhodes N."/>
            <person name="Thang M."/>
            <person name="Chan C."/>
        </authorList>
    </citation>
    <scope>NUCLEOTIDE SEQUENCE</scope>
</reference>
<organism evidence="2 3">
    <name type="scientific">Polarella glacialis</name>
    <name type="common">Dinoflagellate</name>
    <dbReference type="NCBI Taxonomy" id="89957"/>
    <lineage>
        <taxon>Eukaryota</taxon>
        <taxon>Sar</taxon>
        <taxon>Alveolata</taxon>
        <taxon>Dinophyceae</taxon>
        <taxon>Suessiales</taxon>
        <taxon>Suessiaceae</taxon>
        <taxon>Polarella</taxon>
    </lineage>
</organism>
<accession>A0A813D6E5</accession>
<keyword evidence="1" id="KW-0812">Transmembrane</keyword>
<keyword evidence="1" id="KW-0472">Membrane</keyword>
<feature type="transmembrane region" description="Helical" evidence="1">
    <location>
        <begin position="75"/>
        <end position="98"/>
    </location>
</feature>
<protein>
    <submittedName>
        <fullName evidence="2">Uncharacterized protein</fullName>
    </submittedName>
</protein>
<evidence type="ECO:0000256" key="1">
    <source>
        <dbReference type="SAM" id="Phobius"/>
    </source>
</evidence>
<name>A0A813D6E5_POLGL</name>
<comment type="caution">
    <text evidence="2">The sequence shown here is derived from an EMBL/GenBank/DDBJ whole genome shotgun (WGS) entry which is preliminary data.</text>
</comment>
<dbReference type="AlphaFoldDB" id="A0A813D6E5"/>
<dbReference type="Proteomes" id="UP000654075">
    <property type="component" value="Unassembled WGS sequence"/>
</dbReference>
<keyword evidence="1" id="KW-1133">Transmembrane helix</keyword>
<keyword evidence="3" id="KW-1185">Reference proteome</keyword>
<evidence type="ECO:0000313" key="3">
    <source>
        <dbReference type="Proteomes" id="UP000654075"/>
    </source>
</evidence>